<proteinExistence type="predicted"/>
<evidence type="ECO:0000313" key="4">
    <source>
        <dbReference type="EMBL" id="CAE2268576.1"/>
    </source>
</evidence>
<organism evidence="4">
    <name type="scientific">Odontella aurita</name>
    <dbReference type="NCBI Taxonomy" id="265563"/>
    <lineage>
        <taxon>Eukaryota</taxon>
        <taxon>Sar</taxon>
        <taxon>Stramenopiles</taxon>
        <taxon>Ochrophyta</taxon>
        <taxon>Bacillariophyta</taxon>
        <taxon>Mediophyceae</taxon>
        <taxon>Biddulphiophycidae</taxon>
        <taxon>Eupodiscales</taxon>
        <taxon>Odontellaceae</taxon>
        <taxon>Odontella</taxon>
    </lineage>
</organism>
<name>A0A6U6HXY2_9STRA</name>
<dbReference type="GO" id="GO:0003677">
    <property type="term" value="F:DNA binding"/>
    <property type="evidence" value="ECO:0007669"/>
    <property type="project" value="InterPro"/>
</dbReference>
<dbReference type="AlphaFoldDB" id="A0A6U6HXY2"/>
<gene>
    <name evidence="3" type="ORF">OAUR00152_LOCUS30518</name>
    <name evidence="4" type="ORF">OAUR00152_LOCUS30519</name>
</gene>
<keyword evidence="1" id="KW-0436">Ligase</keyword>
<feature type="compositionally biased region" description="Polar residues" evidence="2">
    <location>
        <begin position="112"/>
        <end position="128"/>
    </location>
</feature>
<dbReference type="EMBL" id="HBKQ01044319">
    <property type="protein sequence ID" value="CAE2268576.1"/>
    <property type="molecule type" value="Transcribed_RNA"/>
</dbReference>
<evidence type="ECO:0000256" key="1">
    <source>
        <dbReference type="ARBA" id="ARBA00022598"/>
    </source>
</evidence>
<feature type="compositionally biased region" description="Basic and acidic residues" evidence="2">
    <location>
        <begin position="74"/>
        <end position="83"/>
    </location>
</feature>
<dbReference type="EMBL" id="HBKQ01044318">
    <property type="protein sequence ID" value="CAE2268575.1"/>
    <property type="molecule type" value="Transcribed_RNA"/>
</dbReference>
<feature type="region of interest" description="Disordered" evidence="2">
    <location>
        <begin position="151"/>
        <end position="172"/>
    </location>
</feature>
<evidence type="ECO:0000256" key="2">
    <source>
        <dbReference type="SAM" id="MobiDB-lite"/>
    </source>
</evidence>
<feature type="compositionally biased region" description="Basic and acidic residues" evidence="2">
    <location>
        <begin position="93"/>
        <end position="111"/>
    </location>
</feature>
<protein>
    <submittedName>
        <fullName evidence="4">Uncharacterized protein</fullName>
    </submittedName>
</protein>
<dbReference type="InterPro" id="IPR036599">
    <property type="entry name" value="DNA_ligase_N_sf"/>
</dbReference>
<dbReference type="GO" id="GO:0006310">
    <property type="term" value="P:DNA recombination"/>
    <property type="evidence" value="ECO:0007669"/>
    <property type="project" value="InterPro"/>
</dbReference>
<dbReference type="SUPFAM" id="SSF117018">
    <property type="entry name" value="ATP-dependent DNA ligase DNA-binding domain"/>
    <property type="match status" value="1"/>
</dbReference>
<reference evidence="4" key="1">
    <citation type="submission" date="2021-01" db="EMBL/GenBank/DDBJ databases">
        <authorList>
            <person name="Corre E."/>
            <person name="Pelletier E."/>
            <person name="Niang G."/>
            <person name="Scheremetjew M."/>
            <person name="Finn R."/>
            <person name="Kale V."/>
            <person name="Holt S."/>
            <person name="Cochrane G."/>
            <person name="Meng A."/>
            <person name="Brown T."/>
            <person name="Cohen L."/>
        </authorList>
    </citation>
    <scope>NUCLEOTIDE SEQUENCE</scope>
    <source>
        <strain evidence="4">Isolate 1302-5</strain>
    </source>
</reference>
<dbReference type="GO" id="GO:0003910">
    <property type="term" value="F:DNA ligase (ATP) activity"/>
    <property type="evidence" value="ECO:0007669"/>
    <property type="project" value="InterPro"/>
</dbReference>
<evidence type="ECO:0000313" key="3">
    <source>
        <dbReference type="EMBL" id="CAE2268575.1"/>
    </source>
</evidence>
<feature type="region of interest" description="Disordered" evidence="2">
    <location>
        <begin position="74"/>
        <end position="128"/>
    </location>
</feature>
<dbReference type="Gene3D" id="1.10.3260.10">
    <property type="entry name" value="DNA ligase, ATP-dependent, N-terminal domain"/>
    <property type="match status" value="1"/>
</dbReference>
<dbReference type="GO" id="GO:0006281">
    <property type="term" value="P:DNA repair"/>
    <property type="evidence" value="ECO:0007669"/>
    <property type="project" value="InterPro"/>
</dbReference>
<accession>A0A6U6HXY2</accession>
<sequence>MSFADVASSRLSSLLGVSENDANDLIRNAMEALGIEFNDGQDNAMSDAVNSNALASSCRMEAVLEIAVSAHFSRSESTEEIRRNTKSKMTRGSLERDHHTRRSAVSDEVKSNKPTSSQATLGSSFGTSSTIKTQRTISSLFSGRKRSAFGGSQAEAREEKVDQINNEDQVIGQEESISRKVRRVNSSKDHLLSGDVGGGNICDSKDVIKNDGVEEGSSNLLPEEDVVLDFLSPRFDAFQLARSYCVSKGGSPPFLHLAKALAQVCSTTKRLEKDRILTNIFLTFLYYDRMVESLSNNSINGSARDSGSSVSDRIPVLHFYLMCENNLMHLNSCTPVLVPNSEVIWKELCSPCSAARRKRGM</sequence>